<gene>
    <name evidence="2" type="ORF">NDU88_005817</name>
</gene>
<feature type="compositionally biased region" description="Low complexity" evidence="1">
    <location>
        <begin position="27"/>
        <end position="36"/>
    </location>
</feature>
<evidence type="ECO:0000313" key="2">
    <source>
        <dbReference type="EMBL" id="KAJ1202013.1"/>
    </source>
</evidence>
<dbReference type="EMBL" id="JANPWB010000003">
    <property type="protein sequence ID" value="KAJ1202013.1"/>
    <property type="molecule type" value="Genomic_DNA"/>
</dbReference>
<evidence type="ECO:0000313" key="3">
    <source>
        <dbReference type="Proteomes" id="UP001066276"/>
    </source>
</evidence>
<accession>A0AAV7VP00</accession>
<name>A0AAV7VP00_PLEWA</name>
<feature type="compositionally biased region" description="Polar residues" evidence="1">
    <location>
        <begin position="195"/>
        <end position="206"/>
    </location>
</feature>
<keyword evidence="3" id="KW-1185">Reference proteome</keyword>
<feature type="region of interest" description="Disordered" evidence="1">
    <location>
        <begin position="1"/>
        <end position="74"/>
    </location>
</feature>
<reference evidence="2" key="1">
    <citation type="journal article" date="2022" name="bioRxiv">
        <title>Sequencing and chromosome-scale assembly of the giantPleurodeles waltlgenome.</title>
        <authorList>
            <person name="Brown T."/>
            <person name="Elewa A."/>
            <person name="Iarovenko S."/>
            <person name="Subramanian E."/>
            <person name="Araus A.J."/>
            <person name="Petzold A."/>
            <person name="Susuki M."/>
            <person name="Suzuki K.-i.T."/>
            <person name="Hayashi T."/>
            <person name="Toyoda A."/>
            <person name="Oliveira C."/>
            <person name="Osipova E."/>
            <person name="Leigh N.D."/>
            <person name="Simon A."/>
            <person name="Yun M.H."/>
        </authorList>
    </citation>
    <scope>NUCLEOTIDE SEQUENCE</scope>
    <source>
        <strain evidence="2">20211129_DDA</strain>
        <tissue evidence="2">Liver</tissue>
    </source>
</reference>
<sequence length="206" mass="22810">MQSTRDHRLPRGDLEHQLLPRARRPGNHQPNHQQQPSPWLELRQGWGWARQRRPNTSTRAGAGAEDRGGGWPSVQKVTRMAGSSQGTARTTGATGTPAYPVCRGKAGKQQDSFWRPICTKTAKRALEGSGGLPQSEHSWNTHRRKGSPLRLATPPNHCSSASPRLRSSYSHNRNRANPRREPPGTSVSVPVFAFDSSQQPTNSGYW</sequence>
<proteinExistence type="predicted"/>
<feature type="region of interest" description="Disordered" evidence="1">
    <location>
        <begin position="125"/>
        <end position="206"/>
    </location>
</feature>
<protein>
    <submittedName>
        <fullName evidence="2">Uncharacterized protein</fullName>
    </submittedName>
</protein>
<feature type="compositionally biased region" description="Basic and acidic residues" evidence="1">
    <location>
        <begin position="1"/>
        <end position="18"/>
    </location>
</feature>
<evidence type="ECO:0000256" key="1">
    <source>
        <dbReference type="SAM" id="MobiDB-lite"/>
    </source>
</evidence>
<dbReference type="Proteomes" id="UP001066276">
    <property type="component" value="Chromosome 2_1"/>
</dbReference>
<organism evidence="2 3">
    <name type="scientific">Pleurodeles waltl</name>
    <name type="common">Iberian ribbed newt</name>
    <dbReference type="NCBI Taxonomy" id="8319"/>
    <lineage>
        <taxon>Eukaryota</taxon>
        <taxon>Metazoa</taxon>
        <taxon>Chordata</taxon>
        <taxon>Craniata</taxon>
        <taxon>Vertebrata</taxon>
        <taxon>Euteleostomi</taxon>
        <taxon>Amphibia</taxon>
        <taxon>Batrachia</taxon>
        <taxon>Caudata</taxon>
        <taxon>Salamandroidea</taxon>
        <taxon>Salamandridae</taxon>
        <taxon>Pleurodelinae</taxon>
        <taxon>Pleurodeles</taxon>
    </lineage>
</organism>
<dbReference type="AlphaFoldDB" id="A0AAV7VP00"/>
<feature type="compositionally biased region" description="Low complexity" evidence="1">
    <location>
        <begin position="159"/>
        <end position="170"/>
    </location>
</feature>
<comment type="caution">
    <text evidence="2">The sequence shown here is derived from an EMBL/GenBank/DDBJ whole genome shotgun (WGS) entry which is preliminary data.</text>
</comment>